<dbReference type="InterPro" id="IPR022047">
    <property type="entry name" value="Microcephalin-like"/>
</dbReference>
<feature type="region of interest" description="Disordered" evidence="1">
    <location>
        <begin position="402"/>
        <end position="427"/>
    </location>
</feature>
<dbReference type="GO" id="GO:0000278">
    <property type="term" value="P:mitotic cell cycle"/>
    <property type="evidence" value="ECO:0007669"/>
    <property type="project" value="TreeGrafter"/>
</dbReference>
<reference evidence="3 4" key="1">
    <citation type="submission" date="2023-10" db="EMBL/GenBank/DDBJ databases">
        <authorList>
            <person name="Maclean D."/>
            <person name="Macfadyen A."/>
        </authorList>
    </citation>
    <scope>NUCLEOTIDE SEQUENCE [LARGE SCALE GENOMIC DNA]</scope>
</reference>
<evidence type="ECO:0000256" key="1">
    <source>
        <dbReference type="SAM" id="MobiDB-lite"/>
    </source>
</evidence>
<dbReference type="Gene3D" id="3.40.50.10190">
    <property type="entry name" value="BRCT domain"/>
    <property type="match status" value="2"/>
</dbReference>
<dbReference type="PANTHER" id="PTHR14625">
    <property type="entry name" value="MICROCEPHALIN"/>
    <property type="match status" value="1"/>
</dbReference>
<dbReference type="CDD" id="cd17736">
    <property type="entry name" value="BRCT_microcephalin_rpt2"/>
    <property type="match status" value="1"/>
</dbReference>
<feature type="region of interest" description="Disordered" evidence="1">
    <location>
        <begin position="619"/>
        <end position="710"/>
    </location>
</feature>
<organism evidence="3 4">
    <name type="scientific">Coccomyxa viridis</name>
    <dbReference type="NCBI Taxonomy" id="1274662"/>
    <lineage>
        <taxon>Eukaryota</taxon>
        <taxon>Viridiplantae</taxon>
        <taxon>Chlorophyta</taxon>
        <taxon>core chlorophytes</taxon>
        <taxon>Trebouxiophyceae</taxon>
        <taxon>Trebouxiophyceae incertae sedis</taxon>
        <taxon>Coccomyxaceae</taxon>
        <taxon>Coccomyxa</taxon>
    </lineage>
</organism>
<dbReference type="PANTHER" id="PTHR14625:SF3">
    <property type="entry name" value="MICROCEPHALIN"/>
    <property type="match status" value="1"/>
</dbReference>
<comment type="caution">
    <text evidence="3">The sequence shown here is derived from an EMBL/GenBank/DDBJ whole genome shotgun (WGS) entry which is preliminary data.</text>
</comment>
<evidence type="ECO:0000259" key="2">
    <source>
        <dbReference type="PROSITE" id="PS50172"/>
    </source>
</evidence>
<evidence type="ECO:0000313" key="4">
    <source>
        <dbReference type="Proteomes" id="UP001314263"/>
    </source>
</evidence>
<proteinExistence type="predicted"/>
<evidence type="ECO:0000313" key="3">
    <source>
        <dbReference type="EMBL" id="CAK0782636.1"/>
    </source>
</evidence>
<feature type="region of interest" description="Disordered" evidence="1">
    <location>
        <begin position="243"/>
        <end position="347"/>
    </location>
</feature>
<dbReference type="Proteomes" id="UP001314263">
    <property type="component" value="Unassembled WGS sequence"/>
</dbReference>
<dbReference type="EMBL" id="CAUYUE010000007">
    <property type="protein sequence ID" value="CAK0782636.1"/>
    <property type="molecule type" value="Genomic_DNA"/>
</dbReference>
<dbReference type="AlphaFoldDB" id="A0AAV1I5J5"/>
<feature type="domain" description="BRCT" evidence="2">
    <location>
        <begin position="1"/>
        <end position="114"/>
    </location>
</feature>
<feature type="domain" description="BRCT" evidence="2">
    <location>
        <begin position="785"/>
        <end position="851"/>
    </location>
</feature>
<protein>
    <recommendedName>
        <fullName evidence="2">BRCT domain-containing protein</fullName>
    </recommendedName>
</protein>
<keyword evidence="4" id="KW-1185">Reference proteome</keyword>
<dbReference type="SUPFAM" id="SSF52113">
    <property type="entry name" value="BRCT domain"/>
    <property type="match status" value="2"/>
</dbReference>
<accession>A0AAV1I5J5</accession>
<name>A0AAV1I5J5_9CHLO</name>
<sequence>MASPCLKGVVALIVSHSNSVVNDKAALTLRLTGMGATVASRFSGLVTHIIFRRKPHATEDNRFEEDQALFDLYARIDKAITARPGLPKACIVEPRWIEASLSGSAWASETPYILPRPDSFLHLPHTNTPGSSAGKKRKRRVHQTRPVHKYDLDVAALEFSSTQQMHDEHPQGGEAQVQQEKWRVQLSDIAPCPGSAGDVPAKRSKLAAAISDTRPLSAPSQLESISQALESLNATTADVACGPEIRSSPTKERCLQPKSCNPEPSQGGDSHSGTCKDGQKQIGKENQLPPASAAEAEPGTAALQARTTAARSARWTALPDTPLPGHATPLGQHQQPRAAGPSRGRLSISGLSGLRVQLGSPCSAPAQSPYQQLTIPRLKAASASQAGQTTPARANRAMSEVATATAERPSGLRHGWKSSPAEVRMQPKPKVPAGTMISPAHSAAALRTPATLTIPQLKATPGGQLGRSPLAFPGLSPAAAQTPLLKCNPTAGQNGRHAGHGTFLDHSGRSESFAAGIASTPAQGPTAAGVAGAHQHSAANPSAQSAARRAFGSPLCIEATPQQSNAILRGHVVAAPAADANTTASVAAIAAPNASREQEAPALANWGIKDTPALQQACEAAHQSSTVGPRKNAATASKVSKKVRTSVRSSALQQENSAAELGQQPAAPVEGRQPLVAMRAGSLNQEDSKKGGRRTRNKERQTGSAAAPGSQSLSIIVIAGDADSSASRHRQPVRPIACQMAVATAEVGTNRSKRRGPRKAGSMKPATGSLCLSSVSEADAKVAASMVMRLGGMRMCEEGTEGGMTHLVLGSPRRTLKVLLGIAAGAWLLTPEWLAASAAAERWLDEHGFEAETPFAAAAARAREHAARSGTPLLAGKAVHILRRAEAGIQGACNAEALTQVALAHGAKVVGLRQCEICIVCKGCVRTDRLNSPLAVSESWLLDLAARFEVPELSEAYNAFTATC</sequence>
<dbReference type="InterPro" id="IPR036420">
    <property type="entry name" value="BRCT_dom_sf"/>
</dbReference>
<feature type="compositionally biased region" description="Polar residues" evidence="1">
    <location>
        <begin position="258"/>
        <end position="273"/>
    </location>
</feature>
<feature type="compositionally biased region" description="Low complexity" evidence="1">
    <location>
        <begin position="287"/>
        <end position="317"/>
    </location>
</feature>
<dbReference type="InterPro" id="IPR001357">
    <property type="entry name" value="BRCT_dom"/>
</dbReference>
<gene>
    <name evidence="3" type="ORF">CVIRNUC_005836</name>
</gene>
<dbReference type="SMART" id="SM00292">
    <property type="entry name" value="BRCT"/>
    <property type="match status" value="3"/>
</dbReference>
<feature type="region of interest" description="Disordered" evidence="1">
    <location>
        <begin position="747"/>
        <end position="766"/>
    </location>
</feature>
<dbReference type="PROSITE" id="PS50172">
    <property type="entry name" value="BRCT"/>
    <property type="match status" value="2"/>
</dbReference>